<comment type="catalytic activity">
    <reaction evidence="1">
        <text>ATP + protein L-histidine = ADP + protein N-phospho-L-histidine.</text>
        <dbReference type="EC" id="2.7.13.3"/>
    </reaction>
</comment>
<name>A0A0S6TZG2_CLOBO</name>
<dbReference type="AlphaFoldDB" id="A0A0S6TZG2"/>
<evidence type="ECO:0000259" key="10">
    <source>
        <dbReference type="Pfam" id="PF07730"/>
    </source>
</evidence>
<sequence>MREYIIYNKMIIFLYCAYTYTEQRVYTWTILYFLLYIIFNFSIEISKNNKAKLILNLCSIILWLLFISKGEFNIFLIIVNIYDINYYFNKKNYIALIIIFILSCFIPYEIAKEFLVIALLSFMNFSLYKKCYKRIGELTEKNYNITQKNHNLNNQIVLNEKQENYNLYLSQLEERNKISQEIHDKIGHVLAGNIMQLEACKILMEKDKEKSEKLMEKSIMSLREGLEEVRLTVRDLKPPREQLGLTKIETVINKFMLKTDIDTKLVTKGDLSLVGYKQWKIIQESLQECLTNIIKYSKATKVSIIIEELNKFIKFNIKDNGIGCMNIEKGIGIRGIEERCENGNAKLIIDGGDGFSLIILLPK</sequence>
<feature type="transmembrane region" description="Helical" evidence="9">
    <location>
        <begin position="25"/>
        <end position="43"/>
    </location>
</feature>
<protein>
    <recommendedName>
        <fullName evidence="2">histidine kinase</fullName>
        <ecNumber evidence="2">2.7.13.3</ecNumber>
    </recommendedName>
</protein>
<dbReference type="Gene3D" id="3.30.565.10">
    <property type="entry name" value="Histidine kinase-like ATPase, C-terminal domain"/>
    <property type="match status" value="1"/>
</dbReference>
<evidence type="ECO:0000256" key="5">
    <source>
        <dbReference type="ARBA" id="ARBA00022741"/>
    </source>
</evidence>
<dbReference type="PANTHER" id="PTHR24421:SF10">
    <property type="entry name" value="NITRATE_NITRITE SENSOR PROTEIN NARQ"/>
    <property type="match status" value="1"/>
</dbReference>
<evidence type="ECO:0000256" key="6">
    <source>
        <dbReference type="ARBA" id="ARBA00022777"/>
    </source>
</evidence>
<dbReference type="Pfam" id="PF07730">
    <property type="entry name" value="HisKA_3"/>
    <property type="match status" value="1"/>
</dbReference>
<dbReference type="EC" id="2.7.13.3" evidence="2"/>
<evidence type="ECO:0000256" key="4">
    <source>
        <dbReference type="ARBA" id="ARBA00022679"/>
    </source>
</evidence>
<keyword evidence="8" id="KW-0902">Two-component regulatory system</keyword>
<dbReference type="RefSeq" id="WP_030033432.1">
    <property type="nucleotide sequence ID" value="NZ_DF384213.1"/>
</dbReference>
<evidence type="ECO:0000256" key="1">
    <source>
        <dbReference type="ARBA" id="ARBA00000085"/>
    </source>
</evidence>
<feature type="domain" description="Signal transduction histidine kinase subgroup 3 dimerisation and phosphoacceptor" evidence="10">
    <location>
        <begin position="174"/>
        <end position="239"/>
    </location>
</feature>
<dbReference type="InterPro" id="IPR011712">
    <property type="entry name" value="Sig_transdc_His_kin_sub3_dim/P"/>
</dbReference>
<dbReference type="GO" id="GO:0046983">
    <property type="term" value="F:protein dimerization activity"/>
    <property type="evidence" value="ECO:0007669"/>
    <property type="project" value="InterPro"/>
</dbReference>
<dbReference type="SUPFAM" id="SSF55874">
    <property type="entry name" value="ATPase domain of HSP90 chaperone/DNA topoisomerase II/histidine kinase"/>
    <property type="match status" value="1"/>
</dbReference>
<accession>A0A0S6TZG2</accession>
<evidence type="ECO:0000256" key="2">
    <source>
        <dbReference type="ARBA" id="ARBA00012438"/>
    </source>
</evidence>
<dbReference type="PANTHER" id="PTHR24421">
    <property type="entry name" value="NITRATE/NITRITE SENSOR PROTEIN NARX-RELATED"/>
    <property type="match status" value="1"/>
</dbReference>
<keyword evidence="3" id="KW-0597">Phosphoprotein</keyword>
<evidence type="ECO:0000256" key="7">
    <source>
        <dbReference type="ARBA" id="ARBA00022840"/>
    </source>
</evidence>
<keyword evidence="5" id="KW-0547">Nucleotide-binding</keyword>
<dbReference type="GO" id="GO:0000155">
    <property type="term" value="F:phosphorelay sensor kinase activity"/>
    <property type="evidence" value="ECO:0007669"/>
    <property type="project" value="InterPro"/>
</dbReference>
<evidence type="ECO:0000256" key="3">
    <source>
        <dbReference type="ARBA" id="ARBA00022553"/>
    </source>
</evidence>
<dbReference type="Proteomes" id="UP000054164">
    <property type="component" value="Unassembled WGS sequence"/>
</dbReference>
<gene>
    <name evidence="11" type="ORF">CBO05C_0677</name>
</gene>
<dbReference type="GO" id="GO:0016020">
    <property type="term" value="C:membrane"/>
    <property type="evidence" value="ECO:0007669"/>
    <property type="project" value="InterPro"/>
</dbReference>
<dbReference type="Gene3D" id="1.20.5.1930">
    <property type="match status" value="1"/>
</dbReference>
<dbReference type="EMBL" id="DF384213">
    <property type="protein sequence ID" value="GAE00987.1"/>
    <property type="molecule type" value="Genomic_DNA"/>
</dbReference>
<dbReference type="InterPro" id="IPR050482">
    <property type="entry name" value="Sensor_HK_TwoCompSys"/>
</dbReference>
<keyword evidence="7" id="KW-0067">ATP-binding</keyword>
<dbReference type="InterPro" id="IPR036890">
    <property type="entry name" value="HATPase_C_sf"/>
</dbReference>
<keyword evidence="9" id="KW-1133">Transmembrane helix</keyword>
<evidence type="ECO:0000313" key="11">
    <source>
        <dbReference type="EMBL" id="GAE00987.1"/>
    </source>
</evidence>
<feature type="transmembrane region" description="Helical" evidence="9">
    <location>
        <begin position="93"/>
        <end position="120"/>
    </location>
</feature>
<proteinExistence type="predicted"/>
<reference evidence="11" key="1">
    <citation type="submission" date="2013-10" db="EMBL/GenBank/DDBJ databases">
        <title>Draft genome sequence of Clostridium botulinum type B strain Osaka05.</title>
        <authorList>
            <person name="Sakaguchi Y."/>
            <person name="Hosomi K."/>
            <person name="Uchiyama J."/>
            <person name="Ogura Y."/>
            <person name="Sakaguchi M."/>
            <person name="Kohda T."/>
            <person name="Mukamoto M."/>
            <person name="Misawa N."/>
            <person name="Matsuzaki S."/>
            <person name="Hayashi T."/>
            <person name="Kozaki S."/>
        </authorList>
    </citation>
    <scope>NUCLEOTIDE SEQUENCE</scope>
    <source>
        <strain evidence="11">Osaka05</strain>
    </source>
</reference>
<evidence type="ECO:0000256" key="8">
    <source>
        <dbReference type="ARBA" id="ARBA00023012"/>
    </source>
</evidence>
<keyword evidence="9" id="KW-0812">Transmembrane</keyword>
<dbReference type="HOGENOM" id="CLU_000445_20_3_9"/>
<organism evidence="11">
    <name type="scientific">Clostridium botulinum B str. Osaka05</name>
    <dbReference type="NCBI Taxonomy" id="1407017"/>
    <lineage>
        <taxon>Bacteria</taxon>
        <taxon>Bacillati</taxon>
        <taxon>Bacillota</taxon>
        <taxon>Clostridia</taxon>
        <taxon>Eubacteriales</taxon>
        <taxon>Clostridiaceae</taxon>
        <taxon>Clostridium</taxon>
    </lineage>
</organism>
<dbReference type="GO" id="GO:0005524">
    <property type="term" value="F:ATP binding"/>
    <property type="evidence" value="ECO:0007669"/>
    <property type="project" value="UniProtKB-KW"/>
</dbReference>
<feature type="transmembrane region" description="Helical" evidence="9">
    <location>
        <begin position="55"/>
        <end position="81"/>
    </location>
</feature>
<keyword evidence="9" id="KW-0472">Membrane</keyword>
<evidence type="ECO:0000256" key="9">
    <source>
        <dbReference type="SAM" id="Phobius"/>
    </source>
</evidence>
<keyword evidence="4" id="KW-0808">Transferase</keyword>
<keyword evidence="6 11" id="KW-0418">Kinase</keyword>